<dbReference type="EMBL" id="MUJZ01017933">
    <property type="protein sequence ID" value="OTF80512.1"/>
    <property type="molecule type" value="Genomic_DNA"/>
</dbReference>
<sequence length="232" mass="26862">MKSPMFILAIIIISSSIFNVVYGIPWKAEQHKGTENKHQHLLNQTHRFGEQIRAIFLGDSITEGWLNNGHNVWKQFYESRHSFNYGISGDRTEHVLWRIDHGEFDGLHPTVIVLMIGTNNISIKDTPGDIAKGIKMILEKLHEKMRETQILLLSIFPRGGDTPDKNVAEINEIIQHFHDEESLVYYLEVTNDFEIGPGKVIDKLYVSDHLHLNEKGYEMWQKVMEPEFSKLL</sequence>
<dbReference type="AlphaFoldDB" id="A0A1Y3BI12"/>
<dbReference type="SUPFAM" id="SSF52266">
    <property type="entry name" value="SGNH hydrolase"/>
    <property type="match status" value="1"/>
</dbReference>
<dbReference type="InterPro" id="IPR013830">
    <property type="entry name" value="SGNH_hydro"/>
</dbReference>
<dbReference type="PANTHER" id="PTHR30383:SF5">
    <property type="entry name" value="SGNH HYDROLASE-TYPE ESTERASE DOMAIN-CONTAINING PROTEIN"/>
    <property type="match status" value="1"/>
</dbReference>
<organism evidence="3 4">
    <name type="scientific">Euroglyphus maynei</name>
    <name type="common">Mayne's house dust mite</name>
    <dbReference type="NCBI Taxonomy" id="6958"/>
    <lineage>
        <taxon>Eukaryota</taxon>
        <taxon>Metazoa</taxon>
        <taxon>Ecdysozoa</taxon>
        <taxon>Arthropoda</taxon>
        <taxon>Chelicerata</taxon>
        <taxon>Arachnida</taxon>
        <taxon>Acari</taxon>
        <taxon>Acariformes</taxon>
        <taxon>Sarcoptiformes</taxon>
        <taxon>Astigmata</taxon>
        <taxon>Psoroptidia</taxon>
        <taxon>Analgoidea</taxon>
        <taxon>Pyroglyphidae</taxon>
        <taxon>Pyroglyphinae</taxon>
        <taxon>Euroglyphus</taxon>
    </lineage>
</organism>
<protein>
    <recommendedName>
        <fullName evidence="2">SGNH hydrolase-type esterase domain-containing protein</fullName>
    </recommendedName>
</protein>
<accession>A0A1Y3BI12</accession>
<feature type="chain" id="PRO_5010996992" description="SGNH hydrolase-type esterase domain-containing protein" evidence="1">
    <location>
        <begin position="24"/>
        <end position="232"/>
    </location>
</feature>
<dbReference type="PANTHER" id="PTHR30383">
    <property type="entry name" value="THIOESTERASE 1/PROTEASE 1/LYSOPHOSPHOLIPASE L1"/>
    <property type="match status" value="1"/>
</dbReference>
<evidence type="ECO:0000259" key="2">
    <source>
        <dbReference type="Pfam" id="PF13472"/>
    </source>
</evidence>
<dbReference type="Gene3D" id="3.40.50.1110">
    <property type="entry name" value="SGNH hydrolase"/>
    <property type="match status" value="1"/>
</dbReference>
<name>A0A1Y3BI12_EURMA</name>
<gene>
    <name evidence="3" type="ORF">BLA29_000416</name>
</gene>
<feature type="domain" description="SGNH hydrolase-type esterase" evidence="2">
    <location>
        <begin position="56"/>
        <end position="218"/>
    </location>
</feature>
<keyword evidence="1" id="KW-0732">Signal</keyword>
<evidence type="ECO:0000313" key="3">
    <source>
        <dbReference type="EMBL" id="OTF80512.1"/>
    </source>
</evidence>
<proteinExistence type="predicted"/>
<comment type="caution">
    <text evidence="3">The sequence shown here is derived from an EMBL/GenBank/DDBJ whole genome shotgun (WGS) entry which is preliminary data.</text>
</comment>
<reference evidence="3 4" key="1">
    <citation type="submission" date="2017-03" db="EMBL/GenBank/DDBJ databases">
        <title>Genome Survey of Euroglyphus maynei.</title>
        <authorList>
            <person name="Arlian L.G."/>
            <person name="Morgan M.S."/>
            <person name="Rider S.D."/>
        </authorList>
    </citation>
    <scope>NUCLEOTIDE SEQUENCE [LARGE SCALE GENOMIC DNA]</scope>
    <source>
        <strain evidence="3">Arlian Lab</strain>
        <tissue evidence="3">Whole body</tissue>
    </source>
</reference>
<dbReference type="GO" id="GO:0004622">
    <property type="term" value="F:phosphatidylcholine lysophospholipase activity"/>
    <property type="evidence" value="ECO:0007669"/>
    <property type="project" value="TreeGrafter"/>
</dbReference>
<keyword evidence="4" id="KW-1185">Reference proteome</keyword>
<feature type="signal peptide" evidence="1">
    <location>
        <begin position="1"/>
        <end position="23"/>
    </location>
</feature>
<dbReference type="Pfam" id="PF13472">
    <property type="entry name" value="Lipase_GDSL_2"/>
    <property type="match status" value="1"/>
</dbReference>
<evidence type="ECO:0000256" key="1">
    <source>
        <dbReference type="SAM" id="SignalP"/>
    </source>
</evidence>
<dbReference type="InterPro" id="IPR036514">
    <property type="entry name" value="SGNH_hydro_sf"/>
</dbReference>
<dbReference type="OrthoDB" id="505607at2759"/>
<evidence type="ECO:0000313" key="4">
    <source>
        <dbReference type="Proteomes" id="UP000194236"/>
    </source>
</evidence>
<dbReference type="Proteomes" id="UP000194236">
    <property type="component" value="Unassembled WGS sequence"/>
</dbReference>
<dbReference type="InterPro" id="IPR051532">
    <property type="entry name" value="Ester_Hydrolysis_Enzymes"/>
</dbReference>